<reference evidence="1" key="1">
    <citation type="journal article" date="2016" name="Proc. Natl. Acad. Sci. U.S.A.">
        <title>Lipid metabolic changes in an early divergent fungus govern the establishment of a mutualistic symbiosis with endobacteria.</title>
        <authorList>
            <person name="Lastovetsky O.A."/>
            <person name="Gaspar M.L."/>
            <person name="Mondo S.J."/>
            <person name="LaButti K.M."/>
            <person name="Sandor L."/>
            <person name="Grigoriev I.V."/>
            <person name="Henry S.A."/>
            <person name="Pawlowska T.E."/>
        </authorList>
    </citation>
    <scope>NUCLEOTIDE SEQUENCE [LARGE SCALE GENOMIC DNA]</scope>
    <source>
        <strain evidence="1">ATCC 52814</strain>
    </source>
</reference>
<evidence type="ECO:0000313" key="1">
    <source>
        <dbReference type="EMBL" id="ORE01577.1"/>
    </source>
</evidence>
<gene>
    <name evidence="1" type="ORF">BCV72DRAFT_236180</name>
</gene>
<accession>A0A1X0QPB9</accession>
<dbReference type="VEuPathDB" id="FungiDB:BCV72DRAFT_236180"/>
<sequence length="71" mass="7902">MVDSQYLLVFGGYHKGNTKKNLFLIDTNTLSATSIQATGDIPSPRSFTAITCINGLVLCKNREKKKYIFLC</sequence>
<dbReference type="SUPFAM" id="SSF117281">
    <property type="entry name" value="Kelch motif"/>
    <property type="match status" value="1"/>
</dbReference>
<organism evidence="1">
    <name type="scientific">Rhizopus microsporus var. microsporus</name>
    <dbReference type="NCBI Taxonomy" id="86635"/>
    <lineage>
        <taxon>Eukaryota</taxon>
        <taxon>Fungi</taxon>
        <taxon>Fungi incertae sedis</taxon>
        <taxon>Mucoromycota</taxon>
        <taxon>Mucoromycotina</taxon>
        <taxon>Mucoromycetes</taxon>
        <taxon>Mucorales</taxon>
        <taxon>Mucorineae</taxon>
        <taxon>Rhizopodaceae</taxon>
        <taxon>Rhizopus</taxon>
    </lineage>
</organism>
<proteinExistence type="predicted"/>
<dbReference type="EMBL" id="KV922119">
    <property type="protein sequence ID" value="ORE01577.1"/>
    <property type="molecule type" value="Genomic_DNA"/>
</dbReference>
<dbReference type="Proteomes" id="UP000242414">
    <property type="component" value="Unassembled WGS sequence"/>
</dbReference>
<protein>
    <submittedName>
        <fullName evidence="1">Uncharacterized protein</fullName>
    </submittedName>
</protein>
<dbReference type="InterPro" id="IPR015915">
    <property type="entry name" value="Kelch-typ_b-propeller"/>
</dbReference>
<dbReference type="AlphaFoldDB" id="A0A1X0QPB9"/>
<name>A0A1X0QPB9_RHIZD</name>
<dbReference type="Gene3D" id="2.120.10.80">
    <property type="entry name" value="Kelch-type beta propeller"/>
    <property type="match status" value="1"/>
</dbReference>